<dbReference type="EMBL" id="GELH01000158">
    <property type="protein sequence ID" value="JAS04114.1"/>
    <property type="molecule type" value="Transcribed_RNA"/>
</dbReference>
<sequence>MKDKCPNVDSATTFFKSSSKTALDPATFIVKSEAIRRKSLTSDPPYRISRYTPAVTSVDECTKDETGVGALIAAGNHALKGN</sequence>
<organism evidence="1">
    <name type="scientific">Pinctada fucata</name>
    <name type="common">Akoya pearl oyster</name>
    <name type="synonym">Pinctada imbricata fucata</name>
    <dbReference type="NCBI Taxonomy" id="50426"/>
    <lineage>
        <taxon>Eukaryota</taxon>
        <taxon>Metazoa</taxon>
        <taxon>Spiralia</taxon>
        <taxon>Lophotrochozoa</taxon>
        <taxon>Mollusca</taxon>
        <taxon>Bivalvia</taxon>
        <taxon>Autobranchia</taxon>
        <taxon>Pteriomorphia</taxon>
        <taxon>Pterioida</taxon>
        <taxon>Pterioidea</taxon>
        <taxon>Pteriidae</taxon>
        <taxon>Pinctada</taxon>
    </lineage>
</organism>
<proteinExistence type="predicted"/>
<evidence type="ECO:0000313" key="1">
    <source>
        <dbReference type="EMBL" id="JAS04114.1"/>
    </source>
</evidence>
<dbReference type="AlphaFoldDB" id="A0A194AL72"/>
<protein>
    <submittedName>
        <fullName evidence="1">Uncharacterized protein</fullName>
    </submittedName>
</protein>
<name>A0A194AL72_PINFU</name>
<dbReference type="EMBL" id="GELH01000157">
    <property type="protein sequence ID" value="JAS04115.1"/>
    <property type="molecule type" value="Transcribed_RNA"/>
</dbReference>
<reference evidence="1" key="1">
    <citation type="submission" date="2016-03" db="EMBL/GenBank/DDBJ databases">
        <authorList>
            <person name="Ploux O."/>
        </authorList>
    </citation>
    <scope>NUCLEOTIDE SEQUENCE</scope>
    <source>
        <tissue evidence="1">Mantle</tissue>
    </source>
</reference>
<accession>A0A194AL72</accession>